<proteinExistence type="predicted"/>
<dbReference type="EMBL" id="AP019822">
    <property type="protein sequence ID" value="BBM36194.1"/>
    <property type="molecule type" value="Genomic_DNA"/>
</dbReference>
<sequence length="133" mass="15577">MKKNKRIIFIITCFVFVMSYSSLSGTAGFNRQLNVLVDENNLSYEDIKQLISEVNRIESIKYDKQLKKELKRIERQKEKEKKSAENKFFIGNRNMISNFSMSFIGETINNVFKTDILSIGNLKRGQNNLRLIE</sequence>
<dbReference type="RefSeq" id="WP_051411754.1">
    <property type="nucleotide sequence ID" value="NZ_AP019822.1"/>
</dbReference>
<dbReference type="AlphaFoldDB" id="A0A510JAH5"/>
<reference evidence="2 3" key="1">
    <citation type="submission" date="2019-07" db="EMBL/GenBank/DDBJ databases">
        <title>Complete Genome Sequence of Leptotrichia goodfellowii Strain JCM 16774.</title>
        <authorList>
            <person name="Watanabe S."/>
            <person name="Cui L."/>
        </authorList>
    </citation>
    <scope>NUCLEOTIDE SEQUENCE [LARGE SCALE GENOMIC DNA]</scope>
    <source>
        <strain evidence="2 3">JCM16774</strain>
    </source>
</reference>
<gene>
    <name evidence="2" type="ORF">JCM16774_1126</name>
</gene>
<evidence type="ECO:0000256" key="1">
    <source>
        <dbReference type="SAM" id="SignalP"/>
    </source>
</evidence>
<evidence type="ECO:0000313" key="3">
    <source>
        <dbReference type="Proteomes" id="UP000321606"/>
    </source>
</evidence>
<dbReference type="Proteomes" id="UP000321606">
    <property type="component" value="Chromosome"/>
</dbReference>
<feature type="chain" id="PRO_5022061692" evidence="1">
    <location>
        <begin position="25"/>
        <end position="133"/>
    </location>
</feature>
<evidence type="ECO:0000313" key="2">
    <source>
        <dbReference type="EMBL" id="BBM36194.1"/>
    </source>
</evidence>
<accession>A0A510JAH5</accession>
<dbReference type="OrthoDB" id="82328at2"/>
<feature type="signal peptide" evidence="1">
    <location>
        <begin position="1"/>
        <end position="24"/>
    </location>
</feature>
<dbReference type="KEGG" id="lgo:JCM16774_1126"/>
<organism evidence="2 3">
    <name type="scientific">Pseudoleptotrichia goodfellowii</name>
    <dbReference type="NCBI Taxonomy" id="157692"/>
    <lineage>
        <taxon>Bacteria</taxon>
        <taxon>Fusobacteriati</taxon>
        <taxon>Fusobacteriota</taxon>
        <taxon>Fusobacteriia</taxon>
        <taxon>Fusobacteriales</taxon>
        <taxon>Leptotrichiaceae</taxon>
        <taxon>Pseudoleptotrichia</taxon>
    </lineage>
</organism>
<dbReference type="STRING" id="714315.GCA_000516535_01121"/>
<keyword evidence="1" id="KW-0732">Signal</keyword>
<name>A0A510JAH5_9FUSO</name>
<protein>
    <submittedName>
        <fullName evidence="2">Uncharacterized protein</fullName>
    </submittedName>
</protein>